<evidence type="ECO:0000313" key="3">
    <source>
        <dbReference type="Proteomes" id="UP000000753"/>
    </source>
</evidence>
<evidence type="ECO:0000256" key="1">
    <source>
        <dbReference type="SAM" id="Phobius"/>
    </source>
</evidence>
<proteinExistence type="predicted"/>
<name>B8CSL3_SHEPW</name>
<dbReference type="Pfam" id="PF07963">
    <property type="entry name" value="N_methyl"/>
    <property type="match status" value="1"/>
</dbReference>
<accession>B8CSL3</accession>
<dbReference type="AlphaFoldDB" id="B8CSL3"/>
<dbReference type="EMBL" id="CP000472">
    <property type="protein sequence ID" value="ACJ30639.1"/>
    <property type="molecule type" value="Genomic_DNA"/>
</dbReference>
<keyword evidence="3" id="KW-1185">Reference proteome</keyword>
<dbReference type="HOGENOM" id="CLU_098637_3_1_6"/>
<keyword evidence="1" id="KW-1133">Transmembrane helix</keyword>
<dbReference type="KEGG" id="swp:swp_3969"/>
<dbReference type="NCBIfam" id="TIGR02532">
    <property type="entry name" value="IV_pilin_GFxxxE"/>
    <property type="match status" value="1"/>
</dbReference>
<evidence type="ECO:0000313" key="2">
    <source>
        <dbReference type="EMBL" id="ACJ30639.1"/>
    </source>
</evidence>
<dbReference type="Proteomes" id="UP000000753">
    <property type="component" value="Chromosome"/>
</dbReference>
<reference evidence="2 3" key="1">
    <citation type="journal article" date="2008" name="PLoS ONE">
        <title>Environmental adaptation: genomic analysis of the piezotolerant and psychrotolerant deep-sea iron reducing bacterium Shewanella piezotolerans WP3.</title>
        <authorList>
            <person name="Wang F."/>
            <person name="Wang J."/>
            <person name="Jian H."/>
            <person name="Zhang B."/>
            <person name="Li S."/>
            <person name="Wang F."/>
            <person name="Zeng X."/>
            <person name="Gao L."/>
            <person name="Bartlett D.H."/>
            <person name="Yu J."/>
            <person name="Hu S."/>
            <person name="Xiao X."/>
        </authorList>
    </citation>
    <scope>NUCLEOTIDE SEQUENCE [LARGE SCALE GENOMIC DNA]</scope>
    <source>
        <strain evidence="3">WP3 / JCM 13877</strain>
    </source>
</reference>
<dbReference type="SUPFAM" id="SSF54523">
    <property type="entry name" value="Pili subunits"/>
    <property type="match status" value="1"/>
</dbReference>
<keyword evidence="1" id="KW-0812">Transmembrane</keyword>
<feature type="transmembrane region" description="Helical" evidence="1">
    <location>
        <begin position="6"/>
        <end position="30"/>
    </location>
</feature>
<keyword evidence="1" id="KW-0472">Membrane</keyword>
<protein>
    <submittedName>
        <fullName evidence="2">General secretion pathway protein H</fullName>
    </submittedName>
</protein>
<organism evidence="2 3">
    <name type="scientific">Shewanella piezotolerans (strain WP3 / JCM 13877)</name>
    <dbReference type="NCBI Taxonomy" id="225849"/>
    <lineage>
        <taxon>Bacteria</taxon>
        <taxon>Pseudomonadati</taxon>
        <taxon>Pseudomonadota</taxon>
        <taxon>Gammaproteobacteria</taxon>
        <taxon>Alteromonadales</taxon>
        <taxon>Shewanellaceae</taxon>
        <taxon>Shewanella</taxon>
    </lineage>
</organism>
<dbReference type="InterPro" id="IPR045584">
    <property type="entry name" value="Pilin-like"/>
</dbReference>
<gene>
    <name evidence="2" type="ordered locus">swp_3969</name>
</gene>
<dbReference type="RefSeq" id="WP_020913980.1">
    <property type="nucleotide sequence ID" value="NC_011566.1"/>
</dbReference>
<dbReference type="Gene3D" id="3.30.700.10">
    <property type="entry name" value="Glycoprotein, Type 4 Pilin"/>
    <property type="match status" value="1"/>
</dbReference>
<dbReference type="OrthoDB" id="6399392at2"/>
<dbReference type="eggNOG" id="COG2165">
    <property type="taxonomic scope" value="Bacteria"/>
</dbReference>
<sequence>MEKNGFTLIELVVVIIILGILAVTAAPRFIDLGSDARKSVMQSLQGSLSDAVKMSHAKALISNKMDSSDSFIISGKHYGLRYGYPDFVIYGDGSTSDKALAVNSLIELDSDADITYDDSYSPAVFEYSSAPTPERCRVKYFRAASLTSPAVIETDFSGC</sequence>
<dbReference type="STRING" id="225849.swp_3969"/>
<dbReference type="InterPro" id="IPR012902">
    <property type="entry name" value="N_methyl_site"/>
</dbReference>